<proteinExistence type="evidence at transcript level"/>
<feature type="transmembrane region" description="Helical" evidence="1">
    <location>
        <begin position="284"/>
        <end position="309"/>
    </location>
</feature>
<dbReference type="AlphaFoldDB" id="I3RZN6"/>
<dbReference type="InterPro" id="IPR004158">
    <property type="entry name" value="DUF247_pln"/>
</dbReference>
<dbReference type="PANTHER" id="PTHR31170">
    <property type="entry name" value="BNAC04G53230D PROTEIN"/>
    <property type="match status" value="1"/>
</dbReference>
<keyword evidence="1" id="KW-0812">Transmembrane</keyword>
<dbReference type="Pfam" id="PF03140">
    <property type="entry name" value="DUF247"/>
    <property type="match status" value="1"/>
</dbReference>
<keyword evidence="1" id="KW-0472">Membrane</keyword>
<sequence length="369" mass="41857">MMLVDGSFIVQLLRDLSECEFGQVPYLSRWMLPIIRRELIMLENQLPMFVLSKLFELTDNTQANSEPGTGLNLKALALRFFYPLLQVDSDNIPECEEKGDELRGHHFLDLLRSSVRPKLKGEKPRGSQHHMIRSVTELKQAGVKIKADETRKILDISFGRKWGVLMRELNIPPLYINDHRGTVVRNIMAFEKCHKECNPDVTTYLFFFNGLINSAEDVALLHYKGVLHHSLGNDYAVSELINKISEGVALDKNESYLHEVVNGANAYFGSFYARKRATLVHYYFTSWVVGISTIGALLALYFTVLQALCGIADASMAMKNYHFGSLLIEAFRFPVRGIPSTDSKGIHNSKCGDLCREVRDLCMEICLTE</sequence>
<dbReference type="PANTHER" id="PTHR31170:SF21">
    <property type="match status" value="1"/>
</dbReference>
<reference evidence="2" key="1">
    <citation type="submission" date="2012-05" db="EMBL/GenBank/DDBJ databases">
        <authorList>
            <person name="Krishnakumar V."/>
            <person name="Cheung F."/>
            <person name="Xiao Y."/>
            <person name="Chan A."/>
            <person name="Moskal W.A."/>
            <person name="Town C.D."/>
        </authorList>
    </citation>
    <scope>NUCLEOTIDE SEQUENCE</scope>
</reference>
<name>I3RZN6_LOTJA</name>
<organism evidence="2">
    <name type="scientific">Lotus japonicus</name>
    <name type="common">Lotus corniculatus var. japonicus</name>
    <dbReference type="NCBI Taxonomy" id="34305"/>
    <lineage>
        <taxon>Eukaryota</taxon>
        <taxon>Viridiplantae</taxon>
        <taxon>Streptophyta</taxon>
        <taxon>Embryophyta</taxon>
        <taxon>Tracheophyta</taxon>
        <taxon>Spermatophyta</taxon>
        <taxon>Magnoliopsida</taxon>
        <taxon>eudicotyledons</taxon>
        <taxon>Gunneridae</taxon>
        <taxon>Pentapetalae</taxon>
        <taxon>rosids</taxon>
        <taxon>fabids</taxon>
        <taxon>Fabales</taxon>
        <taxon>Fabaceae</taxon>
        <taxon>Papilionoideae</taxon>
        <taxon>50 kb inversion clade</taxon>
        <taxon>NPAAA clade</taxon>
        <taxon>Hologalegina</taxon>
        <taxon>robinioid clade</taxon>
        <taxon>Loteae</taxon>
        <taxon>Lotus</taxon>
    </lineage>
</organism>
<keyword evidence="1" id="KW-1133">Transmembrane helix</keyword>
<protein>
    <submittedName>
        <fullName evidence="2">Uncharacterized protein</fullName>
    </submittedName>
</protein>
<evidence type="ECO:0000256" key="1">
    <source>
        <dbReference type="SAM" id="Phobius"/>
    </source>
</evidence>
<accession>I3RZN6</accession>
<evidence type="ECO:0000313" key="2">
    <source>
        <dbReference type="EMBL" id="AFK33478.1"/>
    </source>
</evidence>
<dbReference type="EMBL" id="BT133683">
    <property type="protein sequence ID" value="AFK33478.1"/>
    <property type="molecule type" value="mRNA"/>
</dbReference>